<dbReference type="InterPro" id="IPR032807">
    <property type="entry name" value="GNVR"/>
</dbReference>
<evidence type="ECO:0000313" key="19">
    <source>
        <dbReference type="Proteomes" id="UP000002027"/>
    </source>
</evidence>
<dbReference type="InParanoid" id="D1CAL1"/>
<comment type="catalytic activity">
    <reaction evidence="12">
        <text>L-tyrosyl-[protein] + ATP = O-phospho-L-tyrosyl-[protein] + ADP + H(+)</text>
        <dbReference type="Rhea" id="RHEA:10596"/>
        <dbReference type="Rhea" id="RHEA-COMP:10136"/>
        <dbReference type="Rhea" id="RHEA-COMP:20101"/>
        <dbReference type="ChEBI" id="CHEBI:15378"/>
        <dbReference type="ChEBI" id="CHEBI:30616"/>
        <dbReference type="ChEBI" id="CHEBI:46858"/>
        <dbReference type="ChEBI" id="CHEBI:61978"/>
        <dbReference type="ChEBI" id="CHEBI:456216"/>
    </reaction>
</comment>
<dbReference type="GO" id="GO:0005886">
    <property type="term" value="C:plasma membrane"/>
    <property type="evidence" value="ECO:0007669"/>
    <property type="project" value="UniProtKB-SubCell"/>
</dbReference>
<dbReference type="InterPro" id="IPR003856">
    <property type="entry name" value="LPS_length_determ_N"/>
</dbReference>
<reference evidence="18 19" key="2">
    <citation type="journal article" date="2010" name="Stand. Genomic Sci.">
        <title>Complete genome sequence of Desulfohalobium retbaense type strain (HR(100)).</title>
        <authorList>
            <person name="Spring S."/>
            <person name="Nolan M."/>
            <person name="Lapidus A."/>
            <person name="Glavina Del Rio T."/>
            <person name="Copeland A."/>
            <person name="Tice H."/>
            <person name="Cheng J.F."/>
            <person name="Lucas S."/>
            <person name="Land M."/>
            <person name="Chen F."/>
            <person name="Bruce D."/>
            <person name="Goodwin L."/>
            <person name="Pitluck S."/>
            <person name="Ivanova N."/>
            <person name="Mavromatis K."/>
            <person name="Mikhailova N."/>
            <person name="Pati A."/>
            <person name="Chen A."/>
            <person name="Palaniappan K."/>
            <person name="Hauser L."/>
            <person name="Chang Y.J."/>
            <person name="Jeffries C.D."/>
            <person name="Munk C."/>
            <person name="Kiss H."/>
            <person name="Chain P."/>
            <person name="Han C."/>
            <person name="Brettin T."/>
            <person name="Detter J.C."/>
            <person name="Schuler E."/>
            <person name="Goker M."/>
            <person name="Rohde M."/>
            <person name="Bristow J."/>
            <person name="Eisen J.A."/>
            <person name="Markowitz V."/>
            <person name="Hugenholtz P."/>
            <person name="Kyrpides N.C."/>
            <person name="Klenk H.P."/>
        </authorList>
    </citation>
    <scope>NUCLEOTIDE SEQUENCE [LARGE SCALE GENOMIC DNA]</scope>
    <source>
        <strain evidence="19">ATCC 49802 / DSM 20745 / S 6022</strain>
    </source>
</reference>
<dbReference type="Pfam" id="PF01656">
    <property type="entry name" value="CbiA"/>
    <property type="match status" value="1"/>
</dbReference>
<dbReference type="GO" id="GO:0005524">
    <property type="term" value="F:ATP binding"/>
    <property type="evidence" value="ECO:0007669"/>
    <property type="project" value="UniProtKB-KW"/>
</dbReference>
<keyword evidence="7" id="KW-0418">Kinase</keyword>
<organism evidence="18 19">
    <name type="scientific">Sphaerobacter thermophilus (strain ATCC 49802 / DSM 20745 / KCCM 41009 / NCIMB 13125 / S 6022)</name>
    <dbReference type="NCBI Taxonomy" id="479434"/>
    <lineage>
        <taxon>Bacteria</taxon>
        <taxon>Pseudomonadati</taxon>
        <taxon>Thermomicrobiota</taxon>
        <taxon>Thermomicrobia</taxon>
        <taxon>Sphaerobacterales</taxon>
        <taxon>Sphaerobacterineae</taxon>
        <taxon>Sphaerobacteraceae</taxon>
        <taxon>Sphaerobacter</taxon>
    </lineage>
</organism>
<dbReference type="InterPro" id="IPR050445">
    <property type="entry name" value="Bact_polysacc_biosynth/exp"/>
</dbReference>
<dbReference type="EC" id="2.7.10.2" evidence="18"/>
<evidence type="ECO:0000256" key="10">
    <source>
        <dbReference type="ARBA" id="ARBA00023136"/>
    </source>
</evidence>
<dbReference type="PANTHER" id="PTHR32309">
    <property type="entry name" value="TYROSINE-PROTEIN KINASE"/>
    <property type="match status" value="1"/>
</dbReference>
<evidence type="ECO:0000259" key="15">
    <source>
        <dbReference type="Pfam" id="PF01656"/>
    </source>
</evidence>
<keyword evidence="9 14" id="KW-1133">Transmembrane helix</keyword>
<keyword evidence="6" id="KW-0547">Nucleotide-binding</keyword>
<feature type="transmembrane region" description="Helical" evidence="14">
    <location>
        <begin position="244"/>
        <end position="269"/>
    </location>
</feature>
<evidence type="ECO:0000256" key="13">
    <source>
        <dbReference type="SAM" id="Coils"/>
    </source>
</evidence>
<keyword evidence="3" id="KW-1003">Cell membrane</keyword>
<dbReference type="eggNOG" id="COG0489">
    <property type="taxonomic scope" value="Bacteria"/>
</dbReference>
<evidence type="ECO:0000256" key="14">
    <source>
        <dbReference type="SAM" id="Phobius"/>
    </source>
</evidence>
<evidence type="ECO:0000256" key="2">
    <source>
        <dbReference type="ARBA" id="ARBA00008883"/>
    </source>
</evidence>
<dbReference type="CDD" id="cd05387">
    <property type="entry name" value="BY-kinase"/>
    <property type="match status" value="1"/>
</dbReference>
<comment type="subcellular location">
    <subcellularLocation>
        <location evidence="1">Cell membrane</location>
        <topology evidence="1">Multi-pass membrane protein</topology>
    </subcellularLocation>
</comment>
<feature type="domain" description="CobQ/CobB/MinD/ParA nucleotide binding" evidence="15">
    <location>
        <begin position="334"/>
        <end position="507"/>
    </location>
</feature>
<evidence type="ECO:0000256" key="3">
    <source>
        <dbReference type="ARBA" id="ARBA00022475"/>
    </source>
</evidence>
<dbReference type="FunCoup" id="D1CAL1">
    <property type="interactions" value="29"/>
</dbReference>
<evidence type="ECO:0000256" key="8">
    <source>
        <dbReference type="ARBA" id="ARBA00022840"/>
    </source>
</evidence>
<evidence type="ECO:0000256" key="4">
    <source>
        <dbReference type="ARBA" id="ARBA00022679"/>
    </source>
</evidence>
<dbReference type="KEGG" id="sti:Sthe_3455"/>
<evidence type="ECO:0000256" key="5">
    <source>
        <dbReference type="ARBA" id="ARBA00022692"/>
    </source>
</evidence>
<dbReference type="InterPro" id="IPR027417">
    <property type="entry name" value="P-loop_NTPase"/>
</dbReference>
<proteinExistence type="inferred from homology"/>
<dbReference type="InterPro" id="IPR005702">
    <property type="entry name" value="Wzc-like_C"/>
</dbReference>
<keyword evidence="8" id="KW-0067">ATP-binding</keyword>
<evidence type="ECO:0000256" key="9">
    <source>
        <dbReference type="ARBA" id="ARBA00022989"/>
    </source>
</evidence>
<name>D1CAL1_SPHTD</name>
<evidence type="ECO:0000256" key="7">
    <source>
        <dbReference type="ARBA" id="ARBA00022777"/>
    </source>
</evidence>
<dbReference type="Pfam" id="PF02706">
    <property type="entry name" value="Wzz"/>
    <property type="match status" value="1"/>
</dbReference>
<evidence type="ECO:0000256" key="12">
    <source>
        <dbReference type="ARBA" id="ARBA00053015"/>
    </source>
</evidence>
<evidence type="ECO:0000256" key="6">
    <source>
        <dbReference type="ARBA" id="ARBA00022741"/>
    </source>
</evidence>
<evidence type="ECO:0000259" key="17">
    <source>
        <dbReference type="Pfam" id="PF13807"/>
    </source>
</evidence>
<keyword evidence="11" id="KW-0829">Tyrosine-protein kinase</keyword>
<dbReference type="NCBIfam" id="TIGR01007">
    <property type="entry name" value="eps_fam"/>
    <property type="match status" value="1"/>
</dbReference>
<accession>D1CAL1</accession>
<dbReference type="Gene3D" id="3.40.50.300">
    <property type="entry name" value="P-loop containing nucleotide triphosphate hydrolases"/>
    <property type="match status" value="1"/>
</dbReference>
<protein>
    <submittedName>
        <fullName evidence="18">Capsular exopolysaccharide family</fullName>
        <ecNumber evidence="18">2.7.10.2</ecNumber>
    </submittedName>
</protein>
<dbReference type="RefSeq" id="WP_012873889.1">
    <property type="nucleotide sequence ID" value="NC_013524.1"/>
</dbReference>
<dbReference type="EMBL" id="CP001824">
    <property type="protein sequence ID" value="ACZ40854.1"/>
    <property type="molecule type" value="Genomic_DNA"/>
</dbReference>
<dbReference type="SUPFAM" id="SSF52540">
    <property type="entry name" value="P-loop containing nucleoside triphosphate hydrolases"/>
    <property type="match status" value="1"/>
</dbReference>
<dbReference type="STRING" id="479434.Sthe_3455"/>
<feature type="domain" description="Tyrosine-protein kinase G-rich" evidence="17">
    <location>
        <begin position="190"/>
        <end position="265"/>
    </location>
</feature>
<sequence length="564" mass="61208">MRDLTFIEILGLIRRWWWVFIVCPLLAAAAAYGVSRALTPIYRAEATLFIDQRETTGSLNVGDIQAAQELAATYSRLVTARPVLEQTINRLSLDTTPEDLVENISVTRIGSTQLVEIAVEDPDPRQAAQIANTLAQVFIEETHAQEDAATWSGRDELRRQIEEVQQRIEDTSSRIAELQQSGASGTAVQTELRTLQTQLSQDQALYASLLEAQQRMELAAAQSATQIRVVEQAVPPTKFVKPRILVNTALAGALGIVLAAGLVLVAGYLDDTVKTSEDVQRLTGRGALGLIPELRSPESIEAIAHPDSVGSEAYRTARTNLQFVAVGQSLRSFVVTSPRPGDGKTTTAVNLAAVLAQGGQRVILVDADLRRPQVHRYFAGLNTRSGLSNLLLSEWDVKLTPTLRQTTIAGLTVLPAGPLPPNPLDLLSSPRMREVLDWLAEQADVVIFDAPPLAVSDALVLSRLTNGVILVSETGRVRTAEIADAVQQIQQSGSTLLGIILNRFPLEKSGGYYTYYRSQEDDAGGARRGESPSVIPHWADGAGDRVVIRRSLRPTISKPADSET</sequence>
<keyword evidence="5 14" id="KW-0812">Transmembrane</keyword>
<keyword evidence="13" id="KW-0175">Coiled coil</keyword>
<dbReference type="GO" id="GO:0004715">
    <property type="term" value="F:non-membrane spanning protein tyrosine kinase activity"/>
    <property type="evidence" value="ECO:0007669"/>
    <property type="project" value="UniProtKB-EC"/>
</dbReference>
<evidence type="ECO:0000313" key="18">
    <source>
        <dbReference type="EMBL" id="ACZ40854.1"/>
    </source>
</evidence>
<evidence type="ECO:0000256" key="11">
    <source>
        <dbReference type="ARBA" id="ARBA00023137"/>
    </source>
</evidence>
<dbReference type="AlphaFoldDB" id="D1CAL1"/>
<comment type="similarity">
    <text evidence="2">Belongs to the etk/wzc family.</text>
</comment>
<gene>
    <name evidence="18" type="ordered locus">Sthe_3455</name>
</gene>
<dbReference type="Proteomes" id="UP000002027">
    <property type="component" value="Chromosome 2"/>
</dbReference>
<dbReference type="InterPro" id="IPR002586">
    <property type="entry name" value="CobQ/CobB/MinD/ParA_Nub-bd_dom"/>
</dbReference>
<dbReference type="GO" id="GO:0042802">
    <property type="term" value="F:identical protein binding"/>
    <property type="evidence" value="ECO:0007669"/>
    <property type="project" value="UniProtKB-ARBA"/>
</dbReference>
<keyword evidence="4 18" id="KW-0808">Transferase</keyword>
<keyword evidence="10 14" id="KW-0472">Membrane</keyword>
<dbReference type="PANTHER" id="PTHR32309:SF13">
    <property type="entry name" value="FERRIC ENTEROBACTIN TRANSPORT PROTEIN FEPE"/>
    <property type="match status" value="1"/>
</dbReference>
<reference evidence="19" key="1">
    <citation type="submission" date="2009-11" db="EMBL/GenBank/DDBJ databases">
        <title>The complete chromosome 2 of Sphaerobacter thermophilus DSM 20745.</title>
        <authorList>
            <person name="Lucas S."/>
            <person name="Copeland A."/>
            <person name="Lapidus A."/>
            <person name="Glavina del Rio T."/>
            <person name="Dalin E."/>
            <person name="Tice H."/>
            <person name="Bruce D."/>
            <person name="Goodwin L."/>
            <person name="Pitluck S."/>
            <person name="Kyrpides N."/>
            <person name="Mavromatis K."/>
            <person name="Ivanova N."/>
            <person name="Mikhailova N."/>
            <person name="LaButti K.M."/>
            <person name="Clum A."/>
            <person name="Sun H.I."/>
            <person name="Brettin T."/>
            <person name="Detter J.C."/>
            <person name="Han C."/>
            <person name="Larimer F."/>
            <person name="Land M."/>
            <person name="Hauser L."/>
            <person name="Markowitz V."/>
            <person name="Cheng J.F."/>
            <person name="Hugenholtz P."/>
            <person name="Woyke T."/>
            <person name="Wu D."/>
            <person name="Steenblock K."/>
            <person name="Schneider S."/>
            <person name="Pukall R."/>
            <person name="Goeker M."/>
            <person name="Klenk H.P."/>
            <person name="Eisen J.A."/>
        </authorList>
    </citation>
    <scope>NUCLEOTIDE SEQUENCE [LARGE SCALE GENOMIC DNA]</scope>
    <source>
        <strain evidence="19">ATCC 49802 / DSM 20745 / S 6022</strain>
    </source>
</reference>
<dbReference type="FunFam" id="3.40.50.300:FF:000527">
    <property type="entry name" value="Tyrosine-protein kinase etk"/>
    <property type="match status" value="1"/>
</dbReference>
<evidence type="ECO:0000256" key="1">
    <source>
        <dbReference type="ARBA" id="ARBA00004651"/>
    </source>
</evidence>
<dbReference type="Pfam" id="PF13807">
    <property type="entry name" value="GNVR"/>
    <property type="match status" value="1"/>
</dbReference>
<feature type="coiled-coil region" evidence="13">
    <location>
        <begin position="154"/>
        <end position="181"/>
    </location>
</feature>
<dbReference type="eggNOG" id="COG3206">
    <property type="taxonomic scope" value="Bacteria"/>
</dbReference>
<feature type="domain" description="Polysaccharide chain length determinant N-terminal" evidence="16">
    <location>
        <begin position="4"/>
        <end position="90"/>
    </location>
</feature>
<dbReference type="HOGENOM" id="CLU_009912_4_2_0"/>
<keyword evidence="19" id="KW-1185">Reference proteome</keyword>
<feature type="transmembrane region" description="Helical" evidence="14">
    <location>
        <begin position="16"/>
        <end position="34"/>
    </location>
</feature>
<evidence type="ECO:0000259" key="16">
    <source>
        <dbReference type="Pfam" id="PF02706"/>
    </source>
</evidence>